<dbReference type="PANTHER" id="PTHR43267:SF1">
    <property type="entry name" value="TRNA THREONYLCARBAMOYLADENOSINE DEHYDRATASE"/>
    <property type="match status" value="1"/>
</dbReference>
<gene>
    <name evidence="2" type="ORF">SAMN02745227_00565</name>
</gene>
<dbReference type="FunFam" id="3.40.50.720:FF:000141">
    <property type="entry name" value="tRNA threonylcarbamoyladenosine dehydratase"/>
    <property type="match status" value="1"/>
</dbReference>
<proteinExistence type="predicted"/>
<dbReference type="Gene3D" id="3.40.50.720">
    <property type="entry name" value="NAD(P)-binding Rossmann-like Domain"/>
    <property type="match status" value="1"/>
</dbReference>
<dbReference type="PANTHER" id="PTHR43267">
    <property type="entry name" value="TRNA THREONYLCARBAMOYLADENOSINE DEHYDRATASE"/>
    <property type="match status" value="1"/>
</dbReference>
<dbReference type="InterPro" id="IPR035985">
    <property type="entry name" value="Ubiquitin-activating_enz"/>
</dbReference>
<protein>
    <submittedName>
        <fullName evidence="2">tRNA A37 threonylcarbamoyladenosine dehydratase</fullName>
    </submittedName>
</protein>
<dbReference type="OrthoDB" id="9804150at2"/>
<dbReference type="STRING" id="1120989.SAMN02745227_00565"/>
<name>A0A1M6LM06_9FIRM</name>
<reference evidence="3" key="1">
    <citation type="submission" date="2016-11" db="EMBL/GenBank/DDBJ databases">
        <authorList>
            <person name="Varghese N."/>
            <person name="Submissions S."/>
        </authorList>
    </citation>
    <scope>NUCLEOTIDE SEQUENCE [LARGE SCALE GENOMIC DNA]</scope>
    <source>
        <strain evidence="3">DSM 14826</strain>
    </source>
</reference>
<feature type="domain" description="THIF-type NAD/FAD binding fold" evidence="1">
    <location>
        <begin position="7"/>
        <end position="249"/>
    </location>
</feature>
<dbReference type="GO" id="GO:0061504">
    <property type="term" value="P:cyclic threonylcarbamoyladenosine biosynthetic process"/>
    <property type="evidence" value="ECO:0007669"/>
    <property type="project" value="TreeGrafter"/>
</dbReference>
<dbReference type="GO" id="GO:0008641">
    <property type="term" value="F:ubiquitin-like modifier activating enzyme activity"/>
    <property type="evidence" value="ECO:0007669"/>
    <property type="project" value="InterPro"/>
</dbReference>
<sequence length="251" mass="27452">MKQHRFSRTEMLIGTDNLNKLKNSKIIVFGVGGVGSYAVEALARAGIGKLRLVDFDDVCLTNCNRQIHALKTTIGKVKAEVMGERVKLINPECEVEVIKEFYTPENGKELLAGDFHYCIDAIDTVSAKIHLIETCVKKDIPIISAMGAGNKLFPELLEIADISQTSICPLARVVRRELKKRGISKGVEVVYSKEVPRKPLAYGDCKSNCICPGGDGHCTKKRQIPGSISYVPSVAGLLMAGRVINRIIGEI</sequence>
<dbReference type="InterPro" id="IPR045886">
    <property type="entry name" value="ThiF/MoeB/HesA"/>
</dbReference>
<dbReference type="Proteomes" id="UP000243547">
    <property type="component" value="Unassembled WGS sequence"/>
</dbReference>
<keyword evidence="3" id="KW-1185">Reference proteome</keyword>
<dbReference type="SUPFAM" id="SSF69572">
    <property type="entry name" value="Activating enzymes of the ubiquitin-like proteins"/>
    <property type="match status" value="1"/>
</dbReference>
<dbReference type="AlphaFoldDB" id="A0A1M6LM06"/>
<evidence type="ECO:0000313" key="2">
    <source>
        <dbReference type="EMBL" id="SHJ72218.1"/>
    </source>
</evidence>
<dbReference type="GO" id="GO:0061503">
    <property type="term" value="F:tRNA threonylcarbamoyladenosine dehydratase"/>
    <property type="evidence" value="ECO:0007669"/>
    <property type="project" value="TreeGrafter"/>
</dbReference>
<organism evidence="2 3">
    <name type="scientific">Anaerobranca californiensis DSM 14826</name>
    <dbReference type="NCBI Taxonomy" id="1120989"/>
    <lineage>
        <taxon>Bacteria</taxon>
        <taxon>Bacillati</taxon>
        <taxon>Bacillota</taxon>
        <taxon>Clostridia</taxon>
        <taxon>Eubacteriales</taxon>
        <taxon>Proteinivoracaceae</taxon>
        <taxon>Anaerobranca</taxon>
    </lineage>
</organism>
<dbReference type="InterPro" id="IPR000594">
    <property type="entry name" value="ThiF_NAD_FAD-bd"/>
</dbReference>
<dbReference type="CDD" id="cd00755">
    <property type="entry name" value="YgdL_like"/>
    <property type="match status" value="1"/>
</dbReference>
<dbReference type="Pfam" id="PF00899">
    <property type="entry name" value="ThiF"/>
    <property type="match status" value="1"/>
</dbReference>
<dbReference type="EMBL" id="FRAI01000005">
    <property type="protein sequence ID" value="SHJ72218.1"/>
    <property type="molecule type" value="Genomic_DNA"/>
</dbReference>
<dbReference type="RefSeq" id="WP_072906120.1">
    <property type="nucleotide sequence ID" value="NZ_FRAI01000005.1"/>
</dbReference>
<accession>A0A1M6LM06</accession>
<evidence type="ECO:0000313" key="3">
    <source>
        <dbReference type="Proteomes" id="UP000243547"/>
    </source>
</evidence>
<evidence type="ECO:0000259" key="1">
    <source>
        <dbReference type="Pfam" id="PF00899"/>
    </source>
</evidence>